<keyword evidence="2" id="KW-1185">Reference proteome</keyword>
<proteinExistence type="predicted"/>
<dbReference type="AlphaFoldDB" id="A0A1U7LNB2"/>
<name>A0A1U7LNB2_NEOID</name>
<organism evidence="1 2">
    <name type="scientific">Neolecta irregularis (strain DAH-3)</name>
    <dbReference type="NCBI Taxonomy" id="1198029"/>
    <lineage>
        <taxon>Eukaryota</taxon>
        <taxon>Fungi</taxon>
        <taxon>Dikarya</taxon>
        <taxon>Ascomycota</taxon>
        <taxon>Taphrinomycotina</taxon>
        <taxon>Neolectales</taxon>
        <taxon>Neolectaceae</taxon>
        <taxon>Neolecta</taxon>
    </lineage>
</organism>
<gene>
    <name evidence="1" type="ORF">NEOLI_002931</name>
</gene>
<comment type="caution">
    <text evidence="1">The sequence shown here is derived from an EMBL/GenBank/DDBJ whole genome shotgun (WGS) entry which is preliminary data.</text>
</comment>
<evidence type="ECO:0000313" key="1">
    <source>
        <dbReference type="EMBL" id="OLL24145.1"/>
    </source>
</evidence>
<accession>A0A1U7LNB2</accession>
<reference evidence="1 2" key="1">
    <citation type="submission" date="2016-04" db="EMBL/GenBank/DDBJ databases">
        <title>Evolutionary innovation and constraint leading to complex multicellularity in the Ascomycota.</title>
        <authorList>
            <person name="Cisse O."/>
            <person name="Nguyen A."/>
            <person name="Hewitt D.A."/>
            <person name="Jedd G."/>
            <person name="Stajich J.E."/>
        </authorList>
    </citation>
    <scope>NUCLEOTIDE SEQUENCE [LARGE SCALE GENOMIC DNA]</scope>
    <source>
        <strain evidence="1 2">DAH-3</strain>
    </source>
</reference>
<dbReference type="Proteomes" id="UP000186594">
    <property type="component" value="Unassembled WGS sequence"/>
</dbReference>
<dbReference type="EMBL" id="LXFE01000968">
    <property type="protein sequence ID" value="OLL24145.1"/>
    <property type="molecule type" value="Genomic_DNA"/>
</dbReference>
<dbReference type="SUPFAM" id="SSF54897">
    <property type="entry name" value="Protease propeptides/inhibitors"/>
    <property type="match status" value="1"/>
</dbReference>
<dbReference type="Gene3D" id="3.30.70.80">
    <property type="entry name" value="Peptidase S8 propeptide/proteinase inhibitor I9"/>
    <property type="match status" value="1"/>
</dbReference>
<evidence type="ECO:0008006" key="3">
    <source>
        <dbReference type="Google" id="ProtNLM"/>
    </source>
</evidence>
<dbReference type="OrthoDB" id="5518345at2759"/>
<dbReference type="InterPro" id="IPR037045">
    <property type="entry name" value="S8pro/Inhibitor_I9_sf"/>
</dbReference>
<protein>
    <recommendedName>
        <fullName evidence="3">Inhibitor I9 domain-containing protein</fullName>
    </recommendedName>
</protein>
<evidence type="ECO:0000313" key="2">
    <source>
        <dbReference type="Proteomes" id="UP000186594"/>
    </source>
</evidence>
<sequence>MQPLNLLGKVISFHITIKSSAIMNGKQFVVRLKKSATKEELNDAIARAQIDFDGKIGHTFDVTFMGFSVDIPTDQAVAFEKYFKKHDHVEDIEVEREFKTQ</sequence>